<keyword evidence="6" id="KW-1185">Reference proteome</keyword>
<evidence type="ECO:0000259" key="4">
    <source>
        <dbReference type="Pfam" id="PF00144"/>
    </source>
</evidence>
<dbReference type="Gene3D" id="3.40.710.10">
    <property type="entry name" value="DD-peptidase/beta-lactamase superfamily"/>
    <property type="match status" value="1"/>
</dbReference>
<dbReference type="EMBL" id="SJKA01000026">
    <property type="protein sequence ID" value="TCC17234.1"/>
    <property type="molecule type" value="Genomic_DNA"/>
</dbReference>
<evidence type="ECO:0000313" key="5">
    <source>
        <dbReference type="EMBL" id="TCC17234.1"/>
    </source>
</evidence>
<name>A0A4R0HYV0_9ACTN</name>
<dbReference type="InterPro" id="IPR012338">
    <property type="entry name" value="Beta-lactam/transpept-like"/>
</dbReference>
<dbReference type="AlphaFoldDB" id="A0A4R0HYV0"/>
<dbReference type="GO" id="GO:0016787">
    <property type="term" value="F:hydrolase activity"/>
    <property type="evidence" value="ECO:0007669"/>
    <property type="project" value="UniProtKB-KW"/>
</dbReference>
<feature type="region of interest" description="Disordered" evidence="3">
    <location>
        <begin position="1"/>
        <end position="123"/>
    </location>
</feature>
<evidence type="ECO:0000256" key="1">
    <source>
        <dbReference type="ARBA" id="ARBA00004370"/>
    </source>
</evidence>
<comment type="caution">
    <text evidence="5">The sequence shown here is derived from an EMBL/GenBank/DDBJ whole genome shotgun (WGS) entry which is preliminary data.</text>
</comment>
<dbReference type="InterPro" id="IPR050491">
    <property type="entry name" value="AmpC-like"/>
</dbReference>
<proteinExistence type="predicted"/>
<feature type="compositionally biased region" description="Basic and acidic residues" evidence="3">
    <location>
        <begin position="49"/>
        <end position="71"/>
    </location>
</feature>
<dbReference type="SUPFAM" id="SSF56601">
    <property type="entry name" value="beta-lactamase/transpeptidase-like"/>
    <property type="match status" value="1"/>
</dbReference>
<dbReference type="GO" id="GO:0016020">
    <property type="term" value="C:membrane"/>
    <property type="evidence" value="ECO:0007669"/>
    <property type="project" value="UniProtKB-SubCell"/>
</dbReference>
<feature type="compositionally biased region" description="Basic residues" evidence="3">
    <location>
        <begin position="98"/>
        <end position="118"/>
    </location>
</feature>
<keyword evidence="2" id="KW-0472">Membrane</keyword>
<evidence type="ECO:0000256" key="3">
    <source>
        <dbReference type="SAM" id="MobiDB-lite"/>
    </source>
</evidence>
<accession>A0A4R0HYV0</accession>
<dbReference type="InterPro" id="IPR001466">
    <property type="entry name" value="Beta-lactam-related"/>
</dbReference>
<feature type="compositionally biased region" description="Basic and acidic residues" evidence="3">
    <location>
        <begin position="24"/>
        <end position="33"/>
    </location>
</feature>
<keyword evidence="5" id="KW-0378">Hydrolase</keyword>
<gene>
    <name evidence="5" type="ORF">E0H50_39555</name>
</gene>
<sequence length="525" mass="56729">MAARRTDPRRARHAEPAALGRGDAGGDGRDRAQPARQPRLPGAAGRVCAELRRPGASARRERSHAGADRTGRPVPRTAADRGRIPDAGVALSQPGVRGRTRRRPRVRPGTNPRRHRRTDRQAVTPEKQALGLDLTDNVRSNPLTNHSRRTFLGATGLAVAGVAVLPATARAATPSGLRGELDKYLDRLEADDLFSGTVLVTRDGRTVVSRSIGYADRKKGIRNRADTRYCLASVTKMFTATAIAQLAQRGSLSLVDPIGKYLTGFKPEIADHVTIHHLLTHTSGLGDYMQIAGYFAESATWTTPRQMVDGTLRYIRTESLAFTPGTGSKYSNSGFHVLGCIVEKISGESYYDYIRKHIFRPAGMTASDFTLLDQWRTDSRFAHPYPTDASGKRYDALDGDTFGVIGSPAGNAFATAPDLVRFARALNDSTLVSATYRDVFVTPKFPIPPLPAKPGLPEVTNFIGYGMDSAILNGVLITGHLGGAPGISTSTEWYPGRGWTAIHLGNYDAAPGANVNQELRQLLAS</sequence>
<dbReference type="PANTHER" id="PTHR46825">
    <property type="entry name" value="D-ALANYL-D-ALANINE-CARBOXYPEPTIDASE/ENDOPEPTIDASE AMPH"/>
    <property type="match status" value="1"/>
</dbReference>
<dbReference type="PANTHER" id="PTHR46825:SF11">
    <property type="entry name" value="PENICILLIN-BINDING PROTEIN 4"/>
    <property type="match status" value="1"/>
</dbReference>
<feature type="domain" description="Beta-lactamase-related" evidence="4">
    <location>
        <begin position="191"/>
        <end position="514"/>
    </location>
</feature>
<protein>
    <submittedName>
        <fullName evidence="5">Class A beta-lactamase-related serine hydrolase</fullName>
    </submittedName>
</protein>
<dbReference type="OrthoDB" id="9809635at2"/>
<dbReference type="Pfam" id="PF00144">
    <property type="entry name" value="Beta-lactamase"/>
    <property type="match status" value="1"/>
</dbReference>
<evidence type="ECO:0000313" key="6">
    <source>
        <dbReference type="Proteomes" id="UP000292695"/>
    </source>
</evidence>
<feature type="compositionally biased region" description="Basic and acidic residues" evidence="3">
    <location>
        <begin position="1"/>
        <end position="15"/>
    </location>
</feature>
<evidence type="ECO:0000256" key="2">
    <source>
        <dbReference type="ARBA" id="ARBA00023136"/>
    </source>
</evidence>
<comment type="subcellular location">
    <subcellularLocation>
        <location evidence="1">Membrane</location>
    </subcellularLocation>
</comment>
<dbReference type="Proteomes" id="UP000292695">
    <property type="component" value="Unassembled WGS sequence"/>
</dbReference>
<organism evidence="5 6">
    <name type="scientific">Kribbella sindirgiensis</name>
    <dbReference type="NCBI Taxonomy" id="1124744"/>
    <lineage>
        <taxon>Bacteria</taxon>
        <taxon>Bacillati</taxon>
        <taxon>Actinomycetota</taxon>
        <taxon>Actinomycetes</taxon>
        <taxon>Propionibacteriales</taxon>
        <taxon>Kribbellaceae</taxon>
        <taxon>Kribbella</taxon>
    </lineage>
</organism>
<reference evidence="5 6" key="1">
    <citation type="submission" date="2019-02" db="EMBL/GenBank/DDBJ databases">
        <title>Kribbella capetownensis sp. nov. and Kribbella speibonae sp. nov., isolated from soil.</title>
        <authorList>
            <person name="Curtis S.M."/>
            <person name="Norton I."/>
            <person name="Everest G.J."/>
            <person name="Meyers P.R."/>
        </authorList>
    </citation>
    <scope>NUCLEOTIDE SEQUENCE [LARGE SCALE GENOMIC DNA]</scope>
    <source>
        <strain evidence="5 6">DSM 27082</strain>
    </source>
</reference>